<organism evidence="4 6">
    <name type="scientific">Ambrosia artemisiifolia</name>
    <name type="common">Common ragweed</name>
    <dbReference type="NCBI Taxonomy" id="4212"/>
    <lineage>
        <taxon>Eukaryota</taxon>
        <taxon>Viridiplantae</taxon>
        <taxon>Streptophyta</taxon>
        <taxon>Embryophyta</taxon>
        <taxon>Tracheophyta</taxon>
        <taxon>Spermatophyta</taxon>
        <taxon>Magnoliopsida</taxon>
        <taxon>eudicotyledons</taxon>
        <taxon>Gunneridae</taxon>
        <taxon>Pentapetalae</taxon>
        <taxon>asterids</taxon>
        <taxon>campanulids</taxon>
        <taxon>Asterales</taxon>
        <taxon>Asteraceae</taxon>
        <taxon>Asteroideae</taxon>
        <taxon>Heliantheae alliance</taxon>
        <taxon>Heliantheae</taxon>
        <taxon>Ambrosia</taxon>
    </lineage>
</organism>
<keyword evidence="2" id="KW-0808">Transferase</keyword>
<proteinExistence type="inferred from homology"/>
<dbReference type="PANTHER" id="PTHR31623:SF55">
    <property type="entry name" value="VINORINE SYNTHASE"/>
    <property type="match status" value="1"/>
</dbReference>
<keyword evidence="6" id="KW-1185">Reference proteome</keyword>
<evidence type="ECO:0000313" key="4">
    <source>
        <dbReference type="EMBL" id="KAI7737852.1"/>
    </source>
</evidence>
<protein>
    <submittedName>
        <fullName evidence="4">Uncharacterized protein</fullName>
    </submittedName>
</protein>
<reference evidence="4" key="1">
    <citation type="submission" date="2022-06" db="EMBL/GenBank/DDBJ databases">
        <title>Uncovering the hologenomic basis of an extraordinary plant invasion.</title>
        <authorList>
            <person name="Bieker V.C."/>
            <person name="Martin M.D."/>
            <person name="Gilbert T."/>
            <person name="Hodgins K."/>
            <person name="Battlay P."/>
            <person name="Petersen B."/>
            <person name="Wilson J."/>
        </authorList>
    </citation>
    <scope>NUCLEOTIDE SEQUENCE</scope>
    <source>
        <strain evidence="4">AA19_3_7</strain>
        <tissue evidence="4">Leaf</tissue>
    </source>
</reference>
<dbReference type="Proteomes" id="UP001206925">
    <property type="component" value="Unassembled WGS sequence"/>
</dbReference>
<evidence type="ECO:0000256" key="3">
    <source>
        <dbReference type="ARBA" id="ARBA00023315"/>
    </source>
</evidence>
<dbReference type="InterPro" id="IPR023213">
    <property type="entry name" value="CAT-like_dom_sf"/>
</dbReference>
<dbReference type="PANTHER" id="PTHR31623">
    <property type="entry name" value="F21J9.9"/>
    <property type="match status" value="1"/>
</dbReference>
<name>A0AAD5C9S5_AMBAR</name>
<dbReference type="AlphaFoldDB" id="A0AAD5C9S5"/>
<dbReference type="Gene3D" id="3.30.559.10">
    <property type="entry name" value="Chloramphenicol acetyltransferase-like domain"/>
    <property type="match status" value="1"/>
</dbReference>
<sequence>MTKRSKRLKEALSKILTQFYPLAGKFKDNTQIVCNDEGIYYAEARVKQKLQDFLCHPDDEKVRELLPESPCTVESSIENYVIGIQVSINRVIRS</sequence>
<comment type="caution">
    <text evidence="4">The sequence shown here is derived from an EMBL/GenBank/DDBJ whole genome shotgun (WGS) entry which is preliminary data.</text>
</comment>
<evidence type="ECO:0000313" key="5">
    <source>
        <dbReference type="EMBL" id="KAI7756992.1"/>
    </source>
</evidence>
<keyword evidence="3" id="KW-0012">Acyltransferase</keyword>
<evidence type="ECO:0000256" key="2">
    <source>
        <dbReference type="ARBA" id="ARBA00022679"/>
    </source>
</evidence>
<dbReference type="GO" id="GO:0016746">
    <property type="term" value="F:acyltransferase activity"/>
    <property type="evidence" value="ECO:0007669"/>
    <property type="project" value="UniProtKB-KW"/>
</dbReference>
<dbReference type="EMBL" id="JAMZMK010000205">
    <property type="protein sequence ID" value="KAI7756992.1"/>
    <property type="molecule type" value="Genomic_DNA"/>
</dbReference>
<evidence type="ECO:0000313" key="6">
    <source>
        <dbReference type="Proteomes" id="UP001206925"/>
    </source>
</evidence>
<gene>
    <name evidence="5" type="ORF">M8C21_002979</name>
    <name evidence="4" type="ORF">M8C21_006861</name>
</gene>
<dbReference type="EMBL" id="JAMZMK010008937">
    <property type="protein sequence ID" value="KAI7737852.1"/>
    <property type="molecule type" value="Genomic_DNA"/>
</dbReference>
<evidence type="ECO:0000256" key="1">
    <source>
        <dbReference type="ARBA" id="ARBA00009861"/>
    </source>
</evidence>
<accession>A0AAD5C9S5</accession>
<comment type="similarity">
    <text evidence="1">Belongs to the plant acyltransferase family.</text>
</comment>
<dbReference type="Pfam" id="PF02458">
    <property type="entry name" value="Transferase"/>
    <property type="match status" value="1"/>
</dbReference>